<evidence type="ECO:0000256" key="4">
    <source>
        <dbReference type="RuleBase" id="RU000454"/>
    </source>
</evidence>
<dbReference type="Proteomes" id="UP000095751">
    <property type="component" value="Unassembled WGS sequence"/>
</dbReference>
<organism evidence="7 8">
    <name type="scientific">Fragilariopsis cylindrus CCMP1102</name>
    <dbReference type="NCBI Taxonomy" id="635003"/>
    <lineage>
        <taxon>Eukaryota</taxon>
        <taxon>Sar</taxon>
        <taxon>Stramenopiles</taxon>
        <taxon>Ochrophyta</taxon>
        <taxon>Bacillariophyta</taxon>
        <taxon>Bacillariophyceae</taxon>
        <taxon>Bacillariophycidae</taxon>
        <taxon>Bacillariales</taxon>
        <taxon>Bacillariaceae</taxon>
        <taxon>Fragilariopsis</taxon>
    </lineage>
</organism>
<keyword evidence="2 4" id="KW-0645">Protease</keyword>
<accession>A0A1E7ETD5</accession>
<name>A0A1E7ETD5_9STRA</name>
<protein>
    <submittedName>
        <fullName evidence="7">Acid protease</fullName>
    </submittedName>
</protein>
<proteinExistence type="inferred from homology"/>
<dbReference type="GO" id="GO:0006508">
    <property type="term" value="P:proteolysis"/>
    <property type="evidence" value="ECO:0007669"/>
    <property type="project" value="UniProtKB-KW"/>
</dbReference>
<evidence type="ECO:0000313" key="8">
    <source>
        <dbReference type="Proteomes" id="UP000095751"/>
    </source>
</evidence>
<dbReference type="CDD" id="cd05471">
    <property type="entry name" value="pepsin_like"/>
    <property type="match status" value="1"/>
</dbReference>
<feature type="domain" description="Peptidase A1" evidence="6">
    <location>
        <begin position="33"/>
        <end position="329"/>
    </location>
</feature>
<dbReference type="InterPro" id="IPR034164">
    <property type="entry name" value="Pepsin-like_dom"/>
</dbReference>
<dbReference type="EMBL" id="KV784377">
    <property type="protein sequence ID" value="OEU09097.1"/>
    <property type="molecule type" value="Genomic_DNA"/>
</dbReference>
<evidence type="ECO:0000259" key="6">
    <source>
        <dbReference type="PROSITE" id="PS51767"/>
    </source>
</evidence>
<sequence length="374" mass="40637">MLSFLLLTAVAGVAHGKRYPITFKDGLPTEPFIQVAVEVGTPPQTVHVLFDSGSPLFWVPASNETVDGLSYVVEYNPNISSTAEPAGFDTSFTYGGFSVNGPTYTDLAGLDSPLIRQNVTSATLSAPIVSLFLGGRWDGSRYPSAEAWFEIGDSNGADSEFGDPSKCVALPPKSEEARLVPVFRPPLTFTFWWQFDVTKFSIGDRESTGRAEALVDDGTSIIMGNFASIFSPDPVPDNICEYTYKNNATFDIQIASTDGGSPGVYTLGWEDVTFSDNMYFYESRESESGCLLSHQADDWPETVFILGLPFYNKHLIKHDYAGDGQVCVTDKPEGYEKLWQSPASPNFNTTSTATKASFKVLSAVAALAVTAAWM</sequence>
<dbReference type="PRINTS" id="PR00792">
    <property type="entry name" value="PEPSIN"/>
</dbReference>
<dbReference type="PANTHER" id="PTHR47966:SF51">
    <property type="entry name" value="BETA-SITE APP-CLEAVING ENZYME, ISOFORM A-RELATED"/>
    <property type="match status" value="1"/>
</dbReference>
<dbReference type="GO" id="GO:0004190">
    <property type="term" value="F:aspartic-type endopeptidase activity"/>
    <property type="evidence" value="ECO:0007669"/>
    <property type="project" value="UniProtKB-KW"/>
</dbReference>
<dbReference type="InterPro" id="IPR021109">
    <property type="entry name" value="Peptidase_aspartic_dom_sf"/>
</dbReference>
<dbReference type="InterPro" id="IPR001969">
    <property type="entry name" value="Aspartic_peptidase_AS"/>
</dbReference>
<dbReference type="SUPFAM" id="SSF50630">
    <property type="entry name" value="Acid proteases"/>
    <property type="match status" value="1"/>
</dbReference>
<evidence type="ECO:0000256" key="2">
    <source>
        <dbReference type="ARBA" id="ARBA00022670"/>
    </source>
</evidence>
<keyword evidence="4" id="KW-0378">Hydrolase</keyword>
<comment type="similarity">
    <text evidence="1 4">Belongs to the peptidase A1 family.</text>
</comment>
<feature type="chain" id="PRO_5009192217" evidence="5">
    <location>
        <begin position="17"/>
        <end position="374"/>
    </location>
</feature>
<keyword evidence="3 4" id="KW-0064">Aspartyl protease</keyword>
<feature type="signal peptide" evidence="5">
    <location>
        <begin position="1"/>
        <end position="16"/>
    </location>
</feature>
<dbReference type="OrthoDB" id="771136at2759"/>
<keyword evidence="8" id="KW-1185">Reference proteome</keyword>
<reference evidence="7 8" key="1">
    <citation type="submission" date="2016-09" db="EMBL/GenBank/DDBJ databases">
        <title>Extensive genetic diversity and differential bi-allelic expression allows diatom success in the polar Southern Ocean.</title>
        <authorList>
            <consortium name="DOE Joint Genome Institute"/>
            <person name="Mock T."/>
            <person name="Otillar R.P."/>
            <person name="Strauss J."/>
            <person name="Dupont C."/>
            <person name="Frickenhaus S."/>
            <person name="Maumus F."/>
            <person name="Mcmullan M."/>
            <person name="Sanges R."/>
            <person name="Schmutz J."/>
            <person name="Toseland A."/>
            <person name="Valas R."/>
            <person name="Veluchamy A."/>
            <person name="Ward B.J."/>
            <person name="Allen A."/>
            <person name="Barry K."/>
            <person name="Falciatore A."/>
            <person name="Ferrante M."/>
            <person name="Fortunato A.E."/>
            <person name="Gloeckner G."/>
            <person name="Gruber A."/>
            <person name="Hipkin R."/>
            <person name="Janech M."/>
            <person name="Kroth P."/>
            <person name="Leese F."/>
            <person name="Lindquist E."/>
            <person name="Lyon B.R."/>
            <person name="Martin J."/>
            <person name="Mayer C."/>
            <person name="Parker M."/>
            <person name="Quesneville H."/>
            <person name="Raymond J."/>
            <person name="Uhlig C."/>
            <person name="Valentin K.U."/>
            <person name="Worden A.Z."/>
            <person name="Armbrust E.V."/>
            <person name="Bowler C."/>
            <person name="Green B."/>
            <person name="Moulton V."/>
            <person name="Van Oosterhout C."/>
            <person name="Grigoriev I."/>
        </authorList>
    </citation>
    <scope>NUCLEOTIDE SEQUENCE [LARGE SCALE GENOMIC DNA]</scope>
    <source>
        <strain evidence="7 8">CCMP1102</strain>
    </source>
</reference>
<dbReference type="InterPro" id="IPR001461">
    <property type="entry name" value="Aspartic_peptidase_A1"/>
</dbReference>
<evidence type="ECO:0000256" key="3">
    <source>
        <dbReference type="ARBA" id="ARBA00022750"/>
    </source>
</evidence>
<gene>
    <name evidence="7" type="ORF">FRACYDRAFT_264389</name>
</gene>
<evidence type="ECO:0000256" key="1">
    <source>
        <dbReference type="ARBA" id="ARBA00007447"/>
    </source>
</evidence>
<dbReference type="InterPro" id="IPR033121">
    <property type="entry name" value="PEPTIDASE_A1"/>
</dbReference>
<dbReference type="PANTHER" id="PTHR47966">
    <property type="entry name" value="BETA-SITE APP-CLEAVING ENZYME, ISOFORM A-RELATED"/>
    <property type="match status" value="1"/>
</dbReference>
<dbReference type="InParanoid" id="A0A1E7ETD5"/>
<evidence type="ECO:0000256" key="5">
    <source>
        <dbReference type="SAM" id="SignalP"/>
    </source>
</evidence>
<dbReference type="Pfam" id="PF00026">
    <property type="entry name" value="Asp"/>
    <property type="match status" value="1"/>
</dbReference>
<dbReference type="AlphaFoldDB" id="A0A1E7ETD5"/>
<evidence type="ECO:0000313" key="7">
    <source>
        <dbReference type="EMBL" id="OEU09097.1"/>
    </source>
</evidence>
<keyword evidence="5" id="KW-0732">Signal</keyword>
<dbReference type="PROSITE" id="PS51767">
    <property type="entry name" value="PEPTIDASE_A1"/>
    <property type="match status" value="1"/>
</dbReference>
<dbReference type="PROSITE" id="PS00141">
    <property type="entry name" value="ASP_PROTEASE"/>
    <property type="match status" value="1"/>
</dbReference>
<dbReference type="Gene3D" id="2.40.70.10">
    <property type="entry name" value="Acid Proteases"/>
    <property type="match status" value="2"/>
</dbReference>
<dbReference type="KEGG" id="fcy:FRACYDRAFT_264389"/>